<comment type="caution">
    <text evidence="6">The sequence shown here is derived from an EMBL/GenBank/DDBJ whole genome shotgun (WGS) entry which is preliminary data.</text>
</comment>
<dbReference type="SUPFAM" id="SSF103473">
    <property type="entry name" value="MFS general substrate transporter"/>
    <property type="match status" value="1"/>
</dbReference>
<feature type="transmembrane region" description="Helical" evidence="4">
    <location>
        <begin position="151"/>
        <end position="171"/>
    </location>
</feature>
<feature type="transmembrane region" description="Helical" evidence="4">
    <location>
        <begin position="257"/>
        <end position="278"/>
    </location>
</feature>
<accession>A0ABW4QRP0</accession>
<dbReference type="PROSITE" id="PS50850">
    <property type="entry name" value="MFS"/>
    <property type="match status" value="1"/>
</dbReference>
<name>A0ABW4QRP0_9BACT</name>
<dbReference type="RefSeq" id="WP_382312020.1">
    <property type="nucleotide sequence ID" value="NZ_JBHUFD010000001.1"/>
</dbReference>
<evidence type="ECO:0000313" key="6">
    <source>
        <dbReference type="EMBL" id="MFD1871705.1"/>
    </source>
</evidence>
<evidence type="ECO:0000256" key="4">
    <source>
        <dbReference type="SAM" id="Phobius"/>
    </source>
</evidence>
<evidence type="ECO:0000313" key="7">
    <source>
        <dbReference type="Proteomes" id="UP001597197"/>
    </source>
</evidence>
<dbReference type="PANTHER" id="PTHR42910:SF1">
    <property type="entry name" value="MAJOR FACILITATOR SUPERFAMILY (MFS) PROFILE DOMAIN-CONTAINING PROTEIN"/>
    <property type="match status" value="1"/>
</dbReference>
<keyword evidence="7" id="KW-1185">Reference proteome</keyword>
<organism evidence="6 7">
    <name type="scientific">Hymenobacter bucti</name>
    <dbReference type="NCBI Taxonomy" id="1844114"/>
    <lineage>
        <taxon>Bacteria</taxon>
        <taxon>Pseudomonadati</taxon>
        <taxon>Bacteroidota</taxon>
        <taxon>Cytophagia</taxon>
        <taxon>Cytophagales</taxon>
        <taxon>Hymenobacteraceae</taxon>
        <taxon>Hymenobacter</taxon>
    </lineage>
</organism>
<feature type="transmembrane region" description="Helical" evidence="4">
    <location>
        <begin position="90"/>
        <end position="108"/>
    </location>
</feature>
<evidence type="ECO:0000256" key="2">
    <source>
        <dbReference type="ARBA" id="ARBA00022989"/>
    </source>
</evidence>
<keyword evidence="1 4" id="KW-0812">Transmembrane</keyword>
<evidence type="ECO:0000256" key="1">
    <source>
        <dbReference type="ARBA" id="ARBA00022692"/>
    </source>
</evidence>
<dbReference type="Proteomes" id="UP001597197">
    <property type="component" value="Unassembled WGS sequence"/>
</dbReference>
<dbReference type="PANTHER" id="PTHR42910">
    <property type="entry name" value="TRANSPORTER SCO4007-RELATED"/>
    <property type="match status" value="1"/>
</dbReference>
<keyword evidence="3 4" id="KW-0472">Membrane</keyword>
<dbReference type="InterPro" id="IPR020846">
    <property type="entry name" value="MFS_dom"/>
</dbReference>
<feature type="transmembrane region" description="Helical" evidence="4">
    <location>
        <begin position="20"/>
        <end position="40"/>
    </location>
</feature>
<protein>
    <submittedName>
        <fullName evidence="6">MFS transporter</fullName>
    </submittedName>
</protein>
<feature type="transmembrane region" description="Helical" evidence="4">
    <location>
        <begin position="114"/>
        <end position="139"/>
    </location>
</feature>
<keyword evidence="2 4" id="KW-1133">Transmembrane helix</keyword>
<feature type="transmembrane region" description="Helical" evidence="4">
    <location>
        <begin position="377"/>
        <end position="394"/>
    </location>
</feature>
<proteinExistence type="predicted"/>
<evidence type="ECO:0000256" key="3">
    <source>
        <dbReference type="ARBA" id="ARBA00023136"/>
    </source>
</evidence>
<dbReference type="Pfam" id="PF07690">
    <property type="entry name" value="MFS_1"/>
    <property type="match status" value="1"/>
</dbReference>
<dbReference type="InterPro" id="IPR036259">
    <property type="entry name" value="MFS_trans_sf"/>
</dbReference>
<dbReference type="InterPro" id="IPR011701">
    <property type="entry name" value="MFS"/>
</dbReference>
<feature type="transmembrane region" description="Helical" evidence="4">
    <location>
        <begin position="229"/>
        <end position="251"/>
    </location>
</feature>
<gene>
    <name evidence="6" type="ORF">ACFSDX_04665</name>
</gene>
<dbReference type="Gene3D" id="1.20.1250.20">
    <property type="entry name" value="MFS general substrate transporter like domains"/>
    <property type="match status" value="1"/>
</dbReference>
<reference evidence="7" key="1">
    <citation type="journal article" date="2019" name="Int. J. Syst. Evol. Microbiol.">
        <title>The Global Catalogue of Microorganisms (GCM) 10K type strain sequencing project: providing services to taxonomists for standard genome sequencing and annotation.</title>
        <authorList>
            <consortium name="The Broad Institute Genomics Platform"/>
            <consortium name="The Broad Institute Genome Sequencing Center for Infectious Disease"/>
            <person name="Wu L."/>
            <person name="Ma J."/>
        </authorList>
    </citation>
    <scope>NUCLEOTIDE SEQUENCE [LARGE SCALE GENOMIC DNA]</scope>
    <source>
        <strain evidence="7">CGMCC 1.15795</strain>
    </source>
</reference>
<feature type="domain" description="Major facilitator superfamily (MFS) profile" evidence="5">
    <location>
        <begin position="21"/>
        <end position="403"/>
    </location>
</feature>
<evidence type="ECO:0000259" key="5">
    <source>
        <dbReference type="PROSITE" id="PS50850"/>
    </source>
</evidence>
<sequence>MSDTLITPRATTAVPAARQLDAALVWLMALTCGLVVANIYYNQPLLAAIGRTFHVSDSRASLIATATQVGYTLGMLLVVPLGDMLERKRLMLWMLLAAAGCLGAAAVAPTFVLLAVASVLIGICSSVPQLLLPMAATLAPEADRGRIVGRVMSGLLIGILLSRTVSGYVGAHLGWRFVFEGAAALMLALAALLAWRLPRDRPAFQGSYASLMQSLGTLVRELPALRRSALVGAAIFASFSVFWTTLTFYLAGPAYHYGSDVAGFFGLVGALGALAAPLAGKVADTRGPRYAITVGIVLALVSYGLLGVGGGYLVGLVLGVILLDVGVQSAHISNQTLVFSLRPEARSRLNTVYMTGYFTGGSLGSVIGGLAWMHFGWPGVCATGGAFVVLALVAHRYYGRPASQAVLPTAATQP</sequence>
<feature type="transmembrane region" description="Helical" evidence="4">
    <location>
        <begin position="60"/>
        <end position="78"/>
    </location>
</feature>
<dbReference type="EMBL" id="JBHUFD010000001">
    <property type="protein sequence ID" value="MFD1871705.1"/>
    <property type="molecule type" value="Genomic_DNA"/>
</dbReference>
<feature type="transmembrane region" description="Helical" evidence="4">
    <location>
        <begin position="177"/>
        <end position="195"/>
    </location>
</feature>
<dbReference type="CDD" id="cd17324">
    <property type="entry name" value="MFS_NepI_like"/>
    <property type="match status" value="1"/>
</dbReference>